<organism evidence="2 3">
    <name type="scientific">Pedobacter cryoconitis</name>
    <dbReference type="NCBI Taxonomy" id="188932"/>
    <lineage>
        <taxon>Bacteria</taxon>
        <taxon>Pseudomonadati</taxon>
        <taxon>Bacteroidota</taxon>
        <taxon>Sphingobacteriia</taxon>
        <taxon>Sphingobacteriales</taxon>
        <taxon>Sphingobacteriaceae</taxon>
        <taxon>Pedobacter</taxon>
    </lineage>
</organism>
<feature type="domain" description="HTH cro/C1-type" evidence="1">
    <location>
        <begin position="16"/>
        <end position="70"/>
    </location>
</feature>
<gene>
    <name evidence="2" type="ORF">LY11_02386</name>
</gene>
<dbReference type="Pfam" id="PF01381">
    <property type="entry name" value="HTH_3"/>
    <property type="match status" value="1"/>
</dbReference>
<dbReference type="GO" id="GO:0003677">
    <property type="term" value="F:DNA binding"/>
    <property type="evidence" value="ECO:0007669"/>
    <property type="project" value="UniProtKB-KW"/>
</dbReference>
<dbReference type="Proteomes" id="UP000249754">
    <property type="component" value="Unassembled WGS sequence"/>
</dbReference>
<dbReference type="Gene3D" id="1.10.260.40">
    <property type="entry name" value="lambda repressor-like DNA-binding domains"/>
    <property type="match status" value="1"/>
</dbReference>
<proteinExistence type="predicted"/>
<evidence type="ECO:0000259" key="1">
    <source>
        <dbReference type="PROSITE" id="PS50943"/>
    </source>
</evidence>
<dbReference type="EMBL" id="QLLR01000009">
    <property type="protein sequence ID" value="RAJ31155.1"/>
    <property type="molecule type" value="Genomic_DNA"/>
</dbReference>
<name>A0A327SRU5_9SPHI</name>
<dbReference type="SMART" id="SM00530">
    <property type="entry name" value="HTH_XRE"/>
    <property type="match status" value="1"/>
</dbReference>
<comment type="caution">
    <text evidence="2">The sequence shown here is derived from an EMBL/GenBank/DDBJ whole genome shotgun (WGS) entry which is preliminary data.</text>
</comment>
<sequence>MEEVKHKPSKPIGPKIAKVRNLRGMSQEELGKKLGGISKSAVSRLEQNETLEDELLTKVCSALDVTEEGLKNLDEDLALYLTANFYDNCNINASAGNSSYGTFIFNSIEEISKIYEKQLQTIRDELRKELKNKDK</sequence>
<evidence type="ECO:0000313" key="3">
    <source>
        <dbReference type="Proteomes" id="UP000249754"/>
    </source>
</evidence>
<dbReference type="CDD" id="cd00093">
    <property type="entry name" value="HTH_XRE"/>
    <property type="match status" value="1"/>
</dbReference>
<keyword evidence="2" id="KW-0238">DNA-binding</keyword>
<dbReference type="SUPFAM" id="SSF47413">
    <property type="entry name" value="lambda repressor-like DNA-binding domains"/>
    <property type="match status" value="1"/>
</dbReference>
<dbReference type="PROSITE" id="PS50943">
    <property type="entry name" value="HTH_CROC1"/>
    <property type="match status" value="1"/>
</dbReference>
<dbReference type="InterPro" id="IPR001387">
    <property type="entry name" value="Cro/C1-type_HTH"/>
</dbReference>
<reference evidence="2 3" key="1">
    <citation type="submission" date="2018-06" db="EMBL/GenBank/DDBJ databases">
        <title>Genomic Encyclopedia of Archaeal and Bacterial Type Strains, Phase II (KMG-II): from individual species to whole genera.</title>
        <authorList>
            <person name="Goeker M."/>
        </authorList>
    </citation>
    <scope>NUCLEOTIDE SEQUENCE [LARGE SCALE GENOMIC DNA]</scope>
    <source>
        <strain evidence="2 3">DSM 14825</strain>
    </source>
</reference>
<dbReference type="OrthoDB" id="674774at2"/>
<accession>A0A327SRU5</accession>
<dbReference type="AlphaFoldDB" id="A0A327SRU5"/>
<protein>
    <submittedName>
        <fullName evidence="2">DNA-binding XRE family transcriptional regulator</fullName>
    </submittedName>
</protein>
<dbReference type="RefSeq" id="WP_111633889.1">
    <property type="nucleotide sequence ID" value="NZ_QLLR01000009.1"/>
</dbReference>
<dbReference type="InterPro" id="IPR010982">
    <property type="entry name" value="Lambda_DNA-bd_dom_sf"/>
</dbReference>
<evidence type="ECO:0000313" key="2">
    <source>
        <dbReference type="EMBL" id="RAJ31155.1"/>
    </source>
</evidence>